<comment type="caution">
    <text evidence="2">The sequence shown here is derived from an EMBL/GenBank/DDBJ whole genome shotgun (WGS) entry which is preliminary data.</text>
</comment>
<reference evidence="2" key="1">
    <citation type="submission" date="2019-08" db="EMBL/GenBank/DDBJ databases">
        <authorList>
            <person name="Kucharzyk K."/>
            <person name="Murdoch R.W."/>
            <person name="Higgins S."/>
            <person name="Loffler F."/>
        </authorList>
    </citation>
    <scope>NUCLEOTIDE SEQUENCE</scope>
</reference>
<dbReference type="EMBL" id="VSSQ01000168">
    <property type="protein sequence ID" value="MPL82863.1"/>
    <property type="molecule type" value="Genomic_DNA"/>
</dbReference>
<dbReference type="AlphaFoldDB" id="A0A644UW31"/>
<sequence>MFKFVLPLAAVLMISACGGAAVVGPADGGTDGGTGGGTDGGIDSDSTLPPGTASPSPRSKIVRYEAKDDNGNGYATGFTYNRADDTFLVDNLAFDGANTPYTRGTAVGSLGRFAVYEGPQLYPDDATGVPIGQFTHRALYGVSDSGQVELAIVRTGSYVNYGFGGFIYQRNGRVTLPTTGQAAYSGEYAALRDFEGRAGLEYARGDMTMAIDFEDFNNGNAVRGYVENRRVYDIDGNDITSEILTAMGSGVTVLPTLTFDVGPGVMTANGEISGQAHSFTTGAGGAISAFEEGNYYAIISGDNAEEVVGIIVATSDDPRGAFTTRETGGFLLTRR</sequence>
<feature type="region of interest" description="Disordered" evidence="1">
    <location>
        <begin position="30"/>
        <end position="58"/>
    </location>
</feature>
<feature type="compositionally biased region" description="Polar residues" evidence="1">
    <location>
        <begin position="44"/>
        <end position="57"/>
    </location>
</feature>
<evidence type="ECO:0008006" key="3">
    <source>
        <dbReference type="Google" id="ProtNLM"/>
    </source>
</evidence>
<proteinExistence type="predicted"/>
<organism evidence="2">
    <name type="scientific">bioreactor metagenome</name>
    <dbReference type="NCBI Taxonomy" id="1076179"/>
    <lineage>
        <taxon>unclassified sequences</taxon>
        <taxon>metagenomes</taxon>
        <taxon>ecological metagenomes</taxon>
    </lineage>
</organism>
<dbReference type="PROSITE" id="PS51257">
    <property type="entry name" value="PROKAR_LIPOPROTEIN"/>
    <property type="match status" value="1"/>
</dbReference>
<feature type="compositionally biased region" description="Gly residues" evidence="1">
    <location>
        <begin position="30"/>
        <end position="40"/>
    </location>
</feature>
<accession>A0A644UW31</accession>
<protein>
    <recommendedName>
        <fullName evidence="3">Transferrin-binding protein B C-lobe/N-lobe beta barrel domain-containing protein</fullName>
    </recommendedName>
</protein>
<evidence type="ECO:0000313" key="2">
    <source>
        <dbReference type="EMBL" id="MPL82863.1"/>
    </source>
</evidence>
<dbReference type="Gene3D" id="2.40.160.90">
    <property type="match status" value="1"/>
</dbReference>
<evidence type="ECO:0000256" key="1">
    <source>
        <dbReference type="SAM" id="MobiDB-lite"/>
    </source>
</evidence>
<gene>
    <name evidence="2" type="ORF">SDC9_28812</name>
</gene>
<name>A0A644UW31_9ZZZZ</name>